<dbReference type="PANTHER" id="PTHR45824">
    <property type="entry name" value="GH16843P"/>
    <property type="match status" value="1"/>
</dbReference>
<comment type="caution">
    <text evidence="2">The sequence shown here is derived from an EMBL/GenBank/DDBJ whole genome shotgun (WGS) entry which is preliminary data.</text>
</comment>
<proteinExistence type="predicted"/>
<dbReference type="GO" id="GO:0008526">
    <property type="term" value="F:phosphatidylinositol transfer activity"/>
    <property type="evidence" value="ECO:0007669"/>
    <property type="project" value="TreeGrafter"/>
</dbReference>
<dbReference type="OrthoDB" id="75724at2759"/>
<dbReference type="Pfam" id="PF00650">
    <property type="entry name" value="CRAL_TRIO"/>
    <property type="match status" value="1"/>
</dbReference>
<evidence type="ECO:0000313" key="3">
    <source>
        <dbReference type="Proteomes" id="UP000823399"/>
    </source>
</evidence>
<dbReference type="EMBL" id="JABBWM010000071">
    <property type="protein sequence ID" value="KAG2096058.1"/>
    <property type="molecule type" value="Genomic_DNA"/>
</dbReference>
<evidence type="ECO:0000313" key="2">
    <source>
        <dbReference type="EMBL" id="KAG2096058.1"/>
    </source>
</evidence>
<dbReference type="InterPro" id="IPR001251">
    <property type="entry name" value="CRAL-TRIO_dom"/>
</dbReference>
<dbReference type="AlphaFoldDB" id="A0A9P7EXC7"/>
<feature type="domain" description="CRAL-TRIO" evidence="1">
    <location>
        <begin position="12"/>
        <end position="90"/>
    </location>
</feature>
<evidence type="ECO:0000259" key="1">
    <source>
        <dbReference type="Pfam" id="PF00650"/>
    </source>
</evidence>
<gene>
    <name evidence="2" type="ORF">F5147DRAFT_392584</name>
</gene>
<name>A0A9P7EXC7_9AGAM</name>
<dbReference type="PANTHER" id="PTHR45824:SF29">
    <property type="entry name" value="GH16843P"/>
    <property type="match status" value="1"/>
</dbReference>
<reference evidence="2" key="1">
    <citation type="journal article" date="2020" name="New Phytol.">
        <title>Comparative genomics reveals dynamic genome evolution in host specialist ectomycorrhizal fungi.</title>
        <authorList>
            <person name="Lofgren L.A."/>
            <person name="Nguyen N.H."/>
            <person name="Vilgalys R."/>
            <person name="Ruytinx J."/>
            <person name="Liao H.L."/>
            <person name="Branco S."/>
            <person name="Kuo A."/>
            <person name="LaButti K."/>
            <person name="Lipzen A."/>
            <person name="Andreopoulos W."/>
            <person name="Pangilinan J."/>
            <person name="Riley R."/>
            <person name="Hundley H."/>
            <person name="Na H."/>
            <person name="Barry K."/>
            <person name="Grigoriev I.V."/>
            <person name="Stajich J.E."/>
            <person name="Kennedy P.G."/>
        </authorList>
    </citation>
    <scope>NUCLEOTIDE SEQUENCE</scope>
    <source>
        <strain evidence="2">FC423</strain>
    </source>
</reference>
<dbReference type="Proteomes" id="UP000823399">
    <property type="component" value="Unassembled WGS sequence"/>
</dbReference>
<keyword evidence="3" id="KW-1185">Reference proteome</keyword>
<dbReference type="InterPro" id="IPR052578">
    <property type="entry name" value="PI_Transfer_CRAL-TRIO"/>
</dbReference>
<dbReference type="GeneID" id="64691829"/>
<protein>
    <recommendedName>
        <fullName evidence="1">CRAL-TRIO domain-containing protein</fullName>
    </recommendedName>
</protein>
<organism evidence="2 3">
    <name type="scientific">Suillus discolor</name>
    <dbReference type="NCBI Taxonomy" id="1912936"/>
    <lineage>
        <taxon>Eukaryota</taxon>
        <taxon>Fungi</taxon>
        <taxon>Dikarya</taxon>
        <taxon>Basidiomycota</taxon>
        <taxon>Agaricomycotina</taxon>
        <taxon>Agaricomycetes</taxon>
        <taxon>Agaricomycetidae</taxon>
        <taxon>Boletales</taxon>
        <taxon>Suillineae</taxon>
        <taxon>Suillaceae</taxon>
        <taxon>Suillus</taxon>
    </lineage>
</organism>
<accession>A0A9P7EXC7</accession>
<dbReference type="InterPro" id="IPR036865">
    <property type="entry name" value="CRAL-TRIO_dom_sf"/>
</dbReference>
<dbReference type="Gene3D" id="3.40.525.10">
    <property type="entry name" value="CRAL-TRIO lipid binding domain"/>
    <property type="match status" value="1"/>
</dbReference>
<dbReference type="SUPFAM" id="SSF52087">
    <property type="entry name" value="CRAL/TRIO domain"/>
    <property type="match status" value="1"/>
</dbReference>
<dbReference type="RefSeq" id="XP_041288065.1">
    <property type="nucleotide sequence ID" value="XM_041429570.1"/>
</dbReference>
<sequence length="127" mass="14400">MSESTTPRDFTPAIYVSPSKVDAKELLRTIRLIVWIAEHAFDLIGPAVETLVLLVNYAGNTRNPSFGLCCTTLDIVQIHYLERLGLVLVTSSLTFKRMYCTTRVIHGSLYSTEVGLQPCHQREWMRL</sequence>